<evidence type="ECO:0000313" key="3">
    <source>
        <dbReference type="EMBL" id="CAG5141765.1"/>
    </source>
</evidence>
<reference evidence="3" key="1">
    <citation type="submission" date="2021-05" db="EMBL/GenBank/DDBJ databases">
        <authorList>
            <person name="Stam R."/>
        </authorList>
    </citation>
    <scope>NUCLEOTIDE SEQUENCE</scope>
    <source>
        <strain evidence="3">CS162</strain>
    </source>
</reference>
<keyword evidence="1" id="KW-0175">Coiled coil</keyword>
<evidence type="ECO:0000256" key="2">
    <source>
        <dbReference type="SAM" id="MobiDB-lite"/>
    </source>
</evidence>
<protein>
    <submittedName>
        <fullName evidence="3">Uncharacterized protein</fullName>
    </submittedName>
</protein>
<dbReference type="RefSeq" id="XP_043164537.1">
    <property type="nucleotide sequence ID" value="XM_043308602.1"/>
</dbReference>
<dbReference type="AlphaFoldDB" id="A0A8J2HWZ5"/>
<feature type="coiled-coil region" evidence="1">
    <location>
        <begin position="225"/>
        <end position="261"/>
    </location>
</feature>
<dbReference type="GeneID" id="67010190"/>
<gene>
    <name evidence="3" type="ORF">ALTATR162_LOCUS1007</name>
</gene>
<name>A0A8J2HWZ5_9PLEO</name>
<evidence type="ECO:0000256" key="1">
    <source>
        <dbReference type="SAM" id="Coils"/>
    </source>
</evidence>
<dbReference type="Proteomes" id="UP000676310">
    <property type="component" value="Unassembled WGS sequence"/>
</dbReference>
<comment type="caution">
    <text evidence="3">The sequence shown here is derived from an EMBL/GenBank/DDBJ whole genome shotgun (WGS) entry which is preliminary data.</text>
</comment>
<organism evidence="3 4">
    <name type="scientific">Alternaria atra</name>
    <dbReference type="NCBI Taxonomy" id="119953"/>
    <lineage>
        <taxon>Eukaryota</taxon>
        <taxon>Fungi</taxon>
        <taxon>Dikarya</taxon>
        <taxon>Ascomycota</taxon>
        <taxon>Pezizomycotina</taxon>
        <taxon>Dothideomycetes</taxon>
        <taxon>Pleosporomycetidae</taxon>
        <taxon>Pleosporales</taxon>
        <taxon>Pleosporineae</taxon>
        <taxon>Pleosporaceae</taxon>
        <taxon>Alternaria</taxon>
        <taxon>Alternaria sect. Ulocladioides</taxon>
    </lineage>
</organism>
<sequence length="261" mass="29227">MSIDAPPISSEHIVINDDDAEELMPIDHQSKGVQTIQDSSDDKPIAARCLRRNVRPSTHETIRHLPIKPTKKTDKRPGPGTHGSKPIKKNDMKAEKAISKEIETYWGKHFIKSYIPKSWRRASIDQWGRPMVTPLQGFGDYGGYGRSYGDYNGYSGYPPYGQPPFSVHGRQPPMMTPSFSTPGHERRGREFPKIKRESPGIEEQGNDIGNPVFLDREEVMVEEAAVAGEDEYDDIDAEVAAAEAELKLARLRAKKARMAGK</sequence>
<evidence type="ECO:0000313" key="4">
    <source>
        <dbReference type="Proteomes" id="UP000676310"/>
    </source>
</evidence>
<feature type="region of interest" description="Disordered" evidence="2">
    <location>
        <begin position="176"/>
        <end position="212"/>
    </location>
</feature>
<keyword evidence="4" id="KW-1185">Reference proteome</keyword>
<feature type="compositionally biased region" description="Basic and acidic residues" evidence="2">
    <location>
        <begin position="183"/>
        <end position="199"/>
    </location>
</feature>
<proteinExistence type="predicted"/>
<dbReference type="OrthoDB" id="3800150at2759"/>
<dbReference type="EMBL" id="CAJRGZ010000015">
    <property type="protein sequence ID" value="CAG5141765.1"/>
    <property type="molecule type" value="Genomic_DNA"/>
</dbReference>
<feature type="region of interest" description="Disordered" evidence="2">
    <location>
        <begin position="51"/>
        <end position="93"/>
    </location>
</feature>
<accession>A0A8J2HWZ5</accession>